<evidence type="ECO:0000313" key="3">
    <source>
        <dbReference type="Proteomes" id="UP000006049"/>
    </source>
</evidence>
<keyword evidence="1" id="KW-0472">Membrane</keyword>
<proteinExistence type="predicted"/>
<sequence length="98" mass="10747">MNITKEAKGSILSNLLSRTPHAITMLFGIIVLVSVLTYILPAGTYDRVLLNGRNVVIPNSYKTIAASPISILDLFKAIPLGQFLHKTTKPRLSAWLSK</sequence>
<accession>I3YWX5</accession>
<keyword evidence="3" id="KW-1185">Reference proteome</keyword>
<dbReference type="HOGENOM" id="CLU_2327609_0_0_10"/>
<feature type="transmembrane region" description="Helical" evidence="1">
    <location>
        <begin position="21"/>
        <end position="40"/>
    </location>
</feature>
<dbReference type="RefSeq" id="WP_014782746.1">
    <property type="nucleotide sequence ID" value="NC_018013.1"/>
</dbReference>
<dbReference type="AlphaFoldDB" id="I3YWX5"/>
<keyword evidence="1" id="KW-1133">Transmembrane helix</keyword>
<organism evidence="2 3">
    <name type="scientific">Aequorivita sublithincola (strain DSM 14238 / LMG 21431 / ACAM 643 / 9-3)</name>
    <dbReference type="NCBI Taxonomy" id="746697"/>
    <lineage>
        <taxon>Bacteria</taxon>
        <taxon>Pseudomonadati</taxon>
        <taxon>Bacteroidota</taxon>
        <taxon>Flavobacteriia</taxon>
        <taxon>Flavobacteriales</taxon>
        <taxon>Flavobacteriaceae</taxon>
        <taxon>Aequorivita</taxon>
    </lineage>
</organism>
<reference evidence="2 3" key="1">
    <citation type="submission" date="2012-06" db="EMBL/GenBank/DDBJ databases">
        <title>The complete genome of Aequorivita sublithincola DSM 14238.</title>
        <authorList>
            <consortium name="US DOE Joint Genome Institute (JGI-PGF)"/>
            <person name="Lucas S."/>
            <person name="Copeland A."/>
            <person name="Lapidus A."/>
            <person name="Goodwin L."/>
            <person name="Pitluck S."/>
            <person name="Peters L."/>
            <person name="Munk A.C.C."/>
            <person name="Kyrpides N."/>
            <person name="Mavromatis K."/>
            <person name="Pagani I."/>
            <person name="Ivanova N."/>
            <person name="Ovchinnikova G."/>
            <person name="Zeytun A."/>
            <person name="Detter J.C."/>
            <person name="Han C."/>
            <person name="Land M."/>
            <person name="Hauser L."/>
            <person name="Markowitz V."/>
            <person name="Cheng J.-F."/>
            <person name="Hugenholtz P."/>
            <person name="Woyke T."/>
            <person name="Wu D."/>
            <person name="Tindall B."/>
            <person name="Faehnrich R."/>
            <person name="Brambilla E."/>
            <person name="Klenk H.-P."/>
            <person name="Eisen J.A."/>
        </authorList>
    </citation>
    <scope>NUCLEOTIDE SEQUENCE [LARGE SCALE GENOMIC DNA]</scope>
    <source>
        <strain evidence="3">DSM 14238 / LMG 21431 / ACAM 643 / 9-3</strain>
    </source>
</reference>
<dbReference type="OrthoDB" id="255482at2"/>
<evidence type="ECO:0000256" key="1">
    <source>
        <dbReference type="SAM" id="Phobius"/>
    </source>
</evidence>
<gene>
    <name evidence="2" type="ordered locus">Aeqsu_2028</name>
</gene>
<dbReference type="KEGG" id="asl:Aeqsu_2028"/>
<dbReference type="Proteomes" id="UP000006049">
    <property type="component" value="Chromosome"/>
</dbReference>
<keyword evidence="1" id="KW-0812">Transmembrane</keyword>
<name>I3YWX5_AEQSU</name>
<dbReference type="EMBL" id="CP003280">
    <property type="protein sequence ID" value="AFL81493.1"/>
    <property type="molecule type" value="Genomic_DNA"/>
</dbReference>
<protein>
    <submittedName>
        <fullName evidence="2">Uncharacterized protein</fullName>
    </submittedName>
</protein>
<dbReference type="eggNOG" id="COG1288">
    <property type="taxonomic scope" value="Bacteria"/>
</dbReference>
<evidence type="ECO:0000313" key="2">
    <source>
        <dbReference type="EMBL" id="AFL81493.1"/>
    </source>
</evidence>